<keyword evidence="5 8" id="KW-1133">Transmembrane helix</keyword>
<dbReference type="PRINTS" id="PR00237">
    <property type="entry name" value="GPCRRHODOPSN"/>
</dbReference>
<dbReference type="PANTHER" id="PTHR24372">
    <property type="entry name" value="GLYCOPROTEIN HORMONE RECEPTOR"/>
    <property type="match status" value="1"/>
</dbReference>
<keyword evidence="9" id="KW-0732">Signal</keyword>
<feature type="transmembrane region" description="Helical" evidence="8">
    <location>
        <begin position="374"/>
        <end position="400"/>
    </location>
</feature>
<dbReference type="PANTHER" id="PTHR24372:SF77">
    <property type="entry name" value="G-PROTEIN COUPLED RECEPTORS FAMILY 1 PROFILE DOMAIN-CONTAINING PROTEIN"/>
    <property type="match status" value="1"/>
</dbReference>
<keyword evidence="6 8" id="KW-0472">Membrane</keyword>
<dbReference type="PROSITE" id="PS00237">
    <property type="entry name" value="G_PROTEIN_RECEP_F1_1"/>
    <property type="match status" value="1"/>
</dbReference>
<keyword evidence="2" id="KW-0433">Leucine-rich repeat</keyword>
<dbReference type="GO" id="GO:0008528">
    <property type="term" value="F:G protein-coupled peptide receptor activity"/>
    <property type="evidence" value="ECO:0007669"/>
    <property type="project" value="TreeGrafter"/>
</dbReference>
<keyword evidence="4" id="KW-0677">Repeat</keyword>
<name>A0AAD9Q5N4_ACRCE</name>
<dbReference type="AlphaFoldDB" id="A0AAD9Q5N4"/>
<keyword evidence="7" id="KW-0807">Transducer</keyword>
<proteinExistence type="inferred from homology"/>
<comment type="similarity">
    <text evidence="7">Belongs to the G-protein coupled receptor 1 family.</text>
</comment>
<dbReference type="InterPro" id="IPR000276">
    <property type="entry name" value="GPCR_Rhodpsn"/>
</dbReference>
<feature type="transmembrane region" description="Helical" evidence="8">
    <location>
        <begin position="287"/>
        <end position="309"/>
    </location>
</feature>
<dbReference type="Pfam" id="PF00001">
    <property type="entry name" value="7tm_1"/>
    <property type="match status" value="1"/>
</dbReference>
<comment type="caution">
    <text evidence="11">The sequence shown here is derived from an EMBL/GenBank/DDBJ whole genome shotgun (WGS) entry which is preliminary data.</text>
</comment>
<evidence type="ECO:0000313" key="11">
    <source>
        <dbReference type="EMBL" id="KAK2555024.1"/>
    </source>
</evidence>
<evidence type="ECO:0000259" key="10">
    <source>
        <dbReference type="PROSITE" id="PS50262"/>
    </source>
</evidence>
<organism evidence="11 12">
    <name type="scientific">Acropora cervicornis</name>
    <name type="common">Staghorn coral</name>
    <dbReference type="NCBI Taxonomy" id="6130"/>
    <lineage>
        <taxon>Eukaryota</taxon>
        <taxon>Metazoa</taxon>
        <taxon>Cnidaria</taxon>
        <taxon>Anthozoa</taxon>
        <taxon>Hexacorallia</taxon>
        <taxon>Scleractinia</taxon>
        <taxon>Astrocoeniina</taxon>
        <taxon>Acroporidae</taxon>
        <taxon>Acropora</taxon>
    </lineage>
</organism>
<comment type="subcellular location">
    <subcellularLocation>
        <location evidence="1">Membrane</location>
    </subcellularLocation>
</comment>
<feature type="signal peptide" evidence="9">
    <location>
        <begin position="1"/>
        <end position="28"/>
    </location>
</feature>
<feature type="transmembrane region" description="Helical" evidence="8">
    <location>
        <begin position="330"/>
        <end position="354"/>
    </location>
</feature>
<protein>
    <submittedName>
        <fullName evidence="11">Glycoprotein hormone G-protein coupled receptor</fullName>
    </submittedName>
</protein>
<dbReference type="GO" id="GO:0007189">
    <property type="term" value="P:adenylate cyclase-activating G protein-coupled receptor signaling pathway"/>
    <property type="evidence" value="ECO:0007669"/>
    <property type="project" value="TreeGrafter"/>
</dbReference>
<keyword evidence="7 11" id="KW-0675">Receptor</keyword>
<feature type="transmembrane region" description="Helical" evidence="8">
    <location>
        <begin position="421"/>
        <end position="443"/>
    </location>
</feature>
<accession>A0AAD9Q5N4</accession>
<sequence length="525" mass="59862">MLNWKERCMDILPFALFFLINSLAPSLSTSVVENCVTPTCICSYDLTYNITATCHTKDLKNDLHRYIKRPLLIGGMKIKIGLLKIWKGNLSRELPTLEILSLETRSLFAIPEHVLRSPKLQTINGVTWSNACENCTLVKNETHENVTHLKRGTYDYYPRTRCRGSRFVVHDVSRTIAGHGFLPICLLTNQRCFSSQITIIPMHRCWDSANNVLYVEYFFAPLILVLNFIIFSTTLTAKSLKNVPTMLLVSNLAVSDFFYGVYSLVITCLRRAMSYRNFVGAMDQLCPFLGFLWCSVQVVAALSALLLTADRYVAIIFSMRPDMKFSPKSCLISVTISWSLALLVASLPFLRIGTYTSTTFCLPIQPAKGIPHSFAYSASLVAIGIVLYIITIPMYLHIFLHVRRSGNQMGIKRDGKLARKISLLVVSNFMFFLLPVFIGLIWLFTKAFDSVPLSTREILVGSFTIICLSVNSFINPLLYAFRDRRFLFVIRKRYRRVFHPNSIEVLNTTSRTEARSNQHEMIKRR</sequence>
<feature type="transmembrane region" description="Helical" evidence="8">
    <location>
        <begin position="247"/>
        <end position="267"/>
    </location>
</feature>
<dbReference type="GO" id="GO:0009755">
    <property type="term" value="P:hormone-mediated signaling pathway"/>
    <property type="evidence" value="ECO:0007669"/>
    <property type="project" value="TreeGrafter"/>
</dbReference>
<keyword evidence="12" id="KW-1185">Reference proteome</keyword>
<evidence type="ECO:0000256" key="6">
    <source>
        <dbReference type="ARBA" id="ARBA00023136"/>
    </source>
</evidence>
<dbReference type="Gene3D" id="1.20.1070.10">
    <property type="entry name" value="Rhodopsin 7-helix transmembrane proteins"/>
    <property type="match status" value="1"/>
</dbReference>
<reference evidence="11" key="1">
    <citation type="journal article" date="2023" name="G3 (Bethesda)">
        <title>Whole genome assembly and annotation of the endangered Caribbean coral Acropora cervicornis.</title>
        <authorList>
            <person name="Selwyn J.D."/>
            <person name="Vollmer S.V."/>
        </authorList>
    </citation>
    <scope>NUCLEOTIDE SEQUENCE</scope>
    <source>
        <strain evidence="11">K2</strain>
    </source>
</reference>
<dbReference type="SUPFAM" id="SSF81321">
    <property type="entry name" value="Family A G protein-coupled receptor-like"/>
    <property type="match status" value="1"/>
</dbReference>
<evidence type="ECO:0000256" key="7">
    <source>
        <dbReference type="RuleBase" id="RU000688"/>
    </source>
</evidence>
<evidence type="ECO:0000256" key="5">
    <source>
        <dbReference type="ARBA" id="ARBA00022989"/>
    </source>
</evidence>
<evidence type="ECO:0000256" key="4">
    <source>
        <dbReference type="ARBA" id="ARBA00022737"/>
    </source>
</evidence>
<feature type="domain" description="G-protein coupled receptors family 1 profile" evidence="10">
    <location>
        <begin position="226"/>
        <end position="479"/>
    </location>
</feature>
<dbReference type="EMBL" id="JARQWQ010000065">
    <property type="protein sequence ID" value="KAK2555024.1"/>
    <property type="molecule type" value="Genomic_DNA"/>
</dbReference>
<feature type="transmembrane region" description="Helical" evidence="8">
    <location>
        <begin position="458"/>
        <end position="481"/>
    </location>
</feature>
<reference evidence="11" key="2">
    <citation type="journal article" date="2023" name="Science">
        <title>Genomic signatures of disease resistance in endangered staghorn corals.</title>
        <authorList>
            <person name="Vollmer S.V."/>
            <person name="Selwyn J.D."/>
            <person name="Despard B.A."/>
            <person name="Roesel C.L."/>
        </authorList>
    </citation>
    <scope>NUCLEOTIDE SEQUENCE</scope>
    <source>
        <strain evidence="11">K2</strain>
    </source>
</reference>
<keyword evidence="3 7" id="KW-0812">Transmembrane</keyword>
<dbReference type="PROSITE" id="PS50262">
    <property type="entry name" value="G_PROTEIN_RECEP_F1_2"/>
    <property type="match status" value="1"/>
</dbReference>
<evidence type="ECO:0000256" key="1">
    <source>
        <dbReference type="ARBA" id="ARBA00004370"/>
    </source>
</evidence>
<feature type="transmembrane region" description="Helical" evidence="8">
    <location>
        <begin position="217"/>
        <end position="235"/>
    </location>
</feature>
<evidence type="ECO:0000313" key="12">
    <source>
        <dbReference type="Proteomes" id="UP001249851"/>
    </source>
</evidence>
<evidence type="ECO:0000256" key="3">
    <source>
        <dbReference type="ARBA" id="ARBA00022692"/>
    </source>
</evidence>
<gene>
    <name evidence="11" type="ORF">P5673_023371</name>
</gene>
<evidence type="ECO:0000256" key="2">
    <source>
        <dbReference type="ARBA" id="ARBA00022614"/>
    </source>
</evidence>
<evidence type="ECO:0000256" key="9">
    <source>
        <dbReference type="SAM" id="SignalP"/>
    </source>
</evidence>
<dbReference type="Proteomes" id="UP001249851">
    <property type="component" value="Unassembled WGS sequence"/>
</dbReference>
<feature type="chain" id="PRO_5042235057" evidence="9">
    <location>
        <begin position="29"/>
        <end position="525"/>
    </location>
</feature>
<keyword evidence="7" id="KW-0297">G-protein coupled receptor</keyword>
<evidence type="ECO:0000256" key="8">
    <source>
        <dbReference type="SAM" id="Phobius"/>
    </source>
</evidence>
<dbReference type="GO" id="GO:0005886">
    <property type="term" value="C:plasma membrane"/>
    <property type="evidence" value="ECO:0007669"/>
    <property type="project" value="TreeGrafter"/>
</dbReference>
<dbReference type="InterPro" id="IPR017452">
    <property type="entry name" value="GPCR_Rhodpsn_7TM"/>
</dbReference>